<dbReference type="OrthoDB" id="131627at2759"/>
<dbReference type="AlphaFoldDB" id="A0A9W6YC36"/>
<protein>
    <submittedName>
        <fullName evidence="1">Unnamed protein product</fullName>
    </submittedName>
</protein>
<keyword evidence="2" id="KW-1185">Reference proteome</keyword>
<evidence type="ECO:0000313" key="2">
    <source>
        <dbReference type="Proteomes" id="UP001165121"/>
    </source>
</evidence>
<evidence type="ECO:0000313" key="1">
    <source>
        <dbReference type="EMBL" id="GMF57940.1"/>
    </source>
</evidence>
<name>A0A9W6YC36_9STRA</name>
<reference evidence="1" key="1">
    <citation type="submission" date="2023-04" db="EMBL/GenBank/DDBJ databases">
        <title>Phytophthora fragariaefolia NBRC 109709.</title>
        <authorList>
            <person name="Ichikawa N."/>
            <person name="Sato H."/>
            <person name="Tonouchi N."/>
        </authorList>
    </citation>
    <scope>NUCLEOTIDE SEQUENCE</scope>
    <source>
        <strain evidence="1">NBRC 109709</strain>
    </source>
</reference>
<proteinExistence type="predicted"/>
<sequence>MRRWMKIVHKRAHIRKAHASPELSRGDLAAWVKTTYKLRSAPARCAVSKILKNAAAILSDKYGDENRKKPSSVSVGPYGVDQLQAMRRSNEIWQDISGNFPLRTVSGTQTSATWSPRTKRAMPLSAATVRVRKWRMSPFAWQTCRDDAHHN</sequence>
<accession>A0A9W6YC36</accession>
<dbReference type="EMBL" id="BSXT01004454">
    <property type="protein sequence ID" value="GMF57940.1"/>
    <property type="molecule type" value="Genomic_DNA"/>
</dbReference>
<organism evidence="1 2">
    <name type="scientific">Phytophthora fragariaefolia</name>
    <dbReference type="NCBI Taxonomy" id="1490495"/>
    <lineage>
        <taxon>Eukaryota</taxon>
        <taxon>Sar</taxon>
        <taxon>Stramenopiles</taxon>
        <taxon>Oomycota</taxon>
        <taxon>Peronosporomycetes</taxon>
        <taxon>Peronosporales</taxon>
        <taxon>Peronosporaceae</taxon>
        <taxon>Phytophthora</taxon>
    </lineage>
</organism>
<comment type="caution">
    <text evidence="1">The sequence shown here is derived from an EMBL/GenBank/DDBJ whole genome shotgun (WGS) entry which is preliminary data.</text>
</comment>
<dbReference type="Proteomes" id="UP001165121">
    <property type="component" value="Unassembled WGS sequence"/>
</dbReference>
<gene>
    <name evidence="1" type="ORF">Pfra01_002484200</name>
</gene>